<dbReference type="InterPro" id="IPR029063">
    <property type="entry name" value="SAM-dependent_MTases_sf"/>
</dbReference>
<evidence type="ECO:0000313" key="11">
    <source>
        <dbReference type="Proteomes" id="UP001163821"/>
    </source>
</evidence>
<comment type="catalytic activity">
    <reaction evidence="7">
        <text>arsenic triglutathione + 2 [thioredoxin]-dithiol + 2 S-adenosyl-L-methionine + H2O = dimethylarsinous acid + 2 [thioredoxin]-disulfide + 3 glutathione + 2 S-adenosyl-L-homocysteine + 2 H(+)</text>
        <dbReference type="Rhea" id="RHEA:69464"/>
        <dbReference type="Rhea" id="RHEA-COMP:10698"/>
        <dbReference type="Rhea" id="RHEA-COMP:10700"/>
        <dbReference type="ChEBI" id="CHEBI:15377"/>
        <dbReference type="ChEBI" id="CHEBI:15378"/>
        <dbReference type="ChEBI" id="CHEBI:23808"/>
        <dbReference type="ChEBI" id="CHEBI:29950"/>
        <dbReference type="ChEBI" id="CHEBI:50058"/>
        <dbReference type="ChEBI" id="CHEBI:57856"/>
        <dbReference type="ChEBI" id="CHEBI:57925"/>
        <dbReference type="ChEBI" id="CHEBI:59789"/>
        <dbReference type="ChEBI" id="CHEBI:183640"/>
        <dbReference type="EC" id="2.1.1.137"/>
    </reaction>
</comment>
<dbReference type="NCBIfam" id="NF008823">
    <property type="entry name" value="PRK11873.1"/>
    <property type="match status" value="1"/>
</dbReference>
<dbReference type="EMBL" id="JAPAAF010000031">
    <property type="protein sequence ID" value="MCW0484207.1"/>
    <property type="molecule type" value="Genomic_DNA"/>
</dbReference>
<dbReference type="GO" id="GO:0032259">
    <property type="term" value="P:methylation"/>
    <property type="evidence" value="ECO:0007669"/>
    <property type="project" value="UniProtKB-KW"/>
</dbReference>
<comment type="catalytic activity">
    <reaction evidence="8">
        <text>arsenic triglutathione + 3 [thioredoxin]-dithiol + 3 S-adenosyl-L-methionine = trimethylarsine + 3 [thioredoxin]-disulfide + 3 glutathione + 3 S-adenosyl-L-homocysteine + 3 H(+)</text>
        <dbReference type="Rhea" id="RHEA:69432"/>
        <dbReference type="Rhea" id="RHEA-COMP:10698"/>
        <dbReference type="Rhea" id="RHEA-COMP:10700"/>
        <dbReference type="ChEBI" id="CHEBI:15378"/>
        <dbReference type="ChEBI" id="CHEBI:27130"/>
        <dbReference type="ChEBI" id="CHEBI:29950"/>
        <dbReference type="ChEBI" id="CHEBI:50058"/>
        <dbReference type="ChEBI" id="CHEBI:57856"/>
        <dbReference type="ChEBI" id="CHEBI:57925"/>
        <dbReference type="ChEBI" id="CHEBI:59789"/>
        <dbReference type="ChEBI" id="CHEBI:183640"/>
        <dbReference type="EC" id="2.1.1.137"/>
    </reaction>
</comment>
<comment type="catalytic activity">
    <reaction evidence="6">
        <text>arsenic triglutathione + [thioredoxin]-dithiol + S-adenosyl-L-methionine + 2 H2O = methylarsonous acid + [thioredoxin]-disulfide + 3 glutathione + S-adenosyl-L-homocysteine + H(+)</text>
        <dbReference type="Rhea" id="RHEA:69460"/>
        <dbReference type="Rhea" id="RHEA-COMP:10698"/>
        <dbReference type="Rhea" id="RHEA-COMP:10700"/>
        <dbReference type="ChEBI" id="CHEBI:15377"/>
        <dbReference type="ChEBI" id="CHEBI:15378"/>
        <dbReference type="ChEBI" id="CHEBI:17826"/>
        <dbReference type="ChEBI" id="CHEBI:29950"/>
        <dbReference type="ChEBI" id="CHEBI:50058"/>
        <dbReference type="ChEBI" id="CHEBI:57856"/>
        <dbReference type="ChEBI" id="CHEBI:57925"/>
        <dbReference type="ChEBI" id="CHEBI:59789"/>
        <dbReference type="ChEBI" id="CHEBI:183640"/>
        <dbReference type="EC" id="2.1.1.137"/>
    </reaction>
</comment>
<dbReference type="AlphaFoldDB" id="A0AA41YA95"/>
<dbReference type="GO" id="GO:0030791">
    <property type="term" value="F:arsenite methyltransferase activity"/>
    <property type="evidence" value="ECO:0007669"/>
    <property type="project" value="UniProtKB-EC"/>
</dbReference>
<accession>A0AA41YA95</accession>
<dbReference type="EC" id="2.1.1.137" evidence="4"/>
<organism evidence="10 11">
    <name type="scientific">Gaoshiqia sediminis</name>
    <dbReference type="NCBI Taxonomy" id="2986998"/>
    <lineage>
        <taxon>Bacteria</taxon>
        <taxon>Pseudomonadati</taxon>
        <taxon>Bacteroidota</taxon>
        <taxon>Bacteroidia</taxon>
        <taxon>Marinilabiliales</taxon>
        <taxon>Prolixibacteraceae</taxon>
        <taxon>Gaoshiqia</taxon>
    </lineage>
</organism>
<reference evidence="10" key="1">
    <citation type="submission" date="2022-10" db="EMBL/GenBank/DDBJ databases">
        <title>Gaoshiqiia sediminis gen. nov., sp. nov., isolated from coastal sediment.</title>
        <authorList>
            <person name="Yu W.X."/>
            <person name="Mu D.S."/>
            <person name="Du J.Z."/>
            <person name="Liang Y.Q."/>
        </authorList>
    </citation>
    <scope>NUCLEOTIDE SEQUENCE</scope>
    <source>
        <strain evidence="10">A06</strain>
    </source>
</reference>
<comment type="caution">
    <text evidence="10">The sequence shown here is derived from an EMBL/GenBank/DDBJ whole genome shotgun (WGS) entry which is preliminary data.</text>
</comment>
<dbReference type="PANTHER" id="PTHR43675:SF8">
    <property type="entry name" value="ARSENITE METHYLTRANSFERASE"/>
    <property type="match status" value="1"/>
</dbReference>
<feature type="domain" description="Methyltransferase" evidence="9">
    <location>
        <begin position="74"/>
        <end position="220"/>
    </location>
</feature>
<comment type="similarity">
    <text evidence="3">Belongs to the methyltransferase superfamily. Arsenite methyltransferase family.</text>
</comment>
<evidence type="ECO:0000256" key="8">
    <source>
        <dbReference type="ARBA" id="ARBA00048428"/>
    </source>
</evidence>
<proteinExistence type="inferred from homology"/>
<evidence type="ECO:0000256" key="6">
    <source>
        <dbReference type="ARBA" id="ARBA00047941"/>
    </source>
</evidence>
<dbReference type="Gene3D" id="3.40.50.150">
    <property type="entry name" value="Vaccinia Virus protein VP39"/>
    <property type="match status" value="1"/>
</dbReference>
<evidence type="ECO:0000256" key="4">
    <source>
        <dbReference type="ARBA" id="ARBA00034521"/>
    </source>
</evidence>
<name>A0AA41YA95_9BACT</name>
<dbReference type="CDD" id="cd02440">
    <property type="entry name" value="AdoMet_MTases"/>
    <property type="match status" value="1"/>
</dbReference>
<keyword evidence="1" id="KW-0808">Transferase</keyword>
<dbReference type="Proteomes" id="UP001163821">
    <property type="component" value="Unassembled WGS sequence"/>
</dbReference>
<keyword evidence="2" id="KW-0949">S-adenosyl-L-methionine</keyword>
<protein>
    <recommendedName>
        <fullName evidence="5">Arsenite methyltransferase</fullName>
        <ecNumber evidence="4">2.1.1.137</ecNumber>
    </recommendedName>
</protein>
<evidence type="ECO:0000313" key="10">
    <source>
        <dbReference type="EMBL" id="MCW0484207.1"/>
    </source>
</evidence>
<dbReference type="InterPro" id="IPR026669">
    <property type="entry name" value="Arsenite_MeTrfase-like"/>
</dbReference>
<keyword evidence="10" id="KW-0489">Methyltransferase</keyword>
<dbReference type="InterPro" id="IPR025714">
    <property type="entry name" value="Methyltranfer_dom"/>
</dbReference>
<evidence type="ECO:0000256" key="7">
    <source>
        <dbReference type="ARBA" id="ARBA00047943"/>
    </source>
</evidence>
<gene>
    <name evidence="10" type="primary">arsM</name>
    <name evidence="10" type="ORF">N2K84_15810</name>
</gene>
<evidence type="ECO:0000256" key="3">
    <source>
        <dbReference type="ARBA" id="ARBA00034487"/>
    </source>
</evidence>
<keyword evidence="11" id="KW-1185">Reference proteome</keyword>
<evidence type="ECO:0000256" key="5">
    <source>
        <dbReference type="ARBA" id="ARBA00034545"/>
    </source>
</evidence>
<evidence type="ECO:0000256" key="1">
    <source>
        <dbReference type="ARBA" id="ARBA00022679"/>
    </source>
</evidence>
<dbReference type="RefSeq" id="WP_282592800.1">
    <property type="nucleotide sequence ID" value="NZ_JAPAAF010000031.1"/>
</dbReference>
<dbReference type="PANTHER" id="PTHR43675">
    <property type="entry name" value="ARSENITE METHYLTRANSFERASE"/>
    <property type="match status" value="1"/>
</dbReference>
<dbReference type="SUPFAM" id="SSF53335">
    <property type="entry name" value="S-adenosyl-L-methionine-dependent methyltransferases"/>
    <property type="match status" value="1"/>
</dbReference>
<evidence type="ECO:0000256" key="2">
    <source>
        <dbReference type="ARBA" id="ARBA00022691"/>
    </source>
</evidence>
<sequence length="267" mass="28673">MKADELKLIVQEKYGEIANQGVLTSNSSCCGPSSCCGEFGFSMIGDDYQQVAGYAPEADLGLGCGLPTEYAGIEKGHRVLDLGCGAGNDCFVARALVGAEGQVTGLDFTEAMLKKARQNNEKLGYKNVVFVQGDIEKMPLPSDSFDVVISNCVLNLVPDKQKAFGEIFRILVPGGHFCISDVVLDGELPAGLKEAAVMYAGCVSGALQKEEYLNLIEQQGFSTIAIHKQKQIILPEEILKNYLSPEEVQVFIQSGTGIYSITVTAKK</sequence>
<evidence type="ECO:0000259" key="9">
    <source>
        <dbReference type="Pfam" id="PF13847"/>
    </source>
</evidence>
<dbReference type="Pfam" id="PF13847">
    <property type="entry name" value="Methyltransf_31"/>
    <property type="match status" value="1"/>
</dbReference>